<evidence type="ECO:0000313" key="1">
    <source>
        <dbReference type="EMBL" id="KAK8965442.1"/>
    </source>
</evidence>
<dbReference type="EMBL" id="JBBWWR010000006">
    <property type="protein sequence ID" value="KAK8965442.1"/>
    <property type="molecule type" value="Genomic_DNA"/>
</dbReference>
<accession>A0ABR2MMT4</accession>
<reference evidence="1 2" key="1">
    <citation type="journal article" date="2022" name="Nat. Plants">
        <title>Genomes of leafy and leafless Platanthera orchids illuminate the evolution of mycoheterotrophy.</title>
        <authorList>
            <person name="Li M.H."/>
            <person name="Liu K.W."/>
            <person name="Li Z."/>
            <person name="Lu H.C."/>
            <person name="Ye Q.L."/>
            <person name="Zhang D."/>
            <person name="Wang J.Y."/>
            <person name="Li Y.F."/>
            <person name="Zhong Z.M."/>
            <person name="Liu X."/>
            <person name="Yu X."/>
            <person name="Liu D.K."/>
            <person name="Tu X.D."/>
            <person name="Liu B."/>
            <person name="Hao Y."/>
            <person name="Liao X.Y."/>
            <person name="Jiang Y.T."/>
            <person name="Sun W.H."/>
            <person name="Chen J."/>
            <person name="Chen Y.Q."/>
            <person name="Ai Y."/>
            <person name="Zhai J.W."/>
            <person name="Wu S.S."/>
            <person name="Zhou Z."/>
            <person name="Hsiao Y.Y."/>
            <person name="Wu W.L."/>
            <person name="Chen Y.Y."/>
            <person name="Lin Y.F."/>
            <person name="Hsu J.L."/>
            <person name="Li C.Y."/>
            <person name="Wang Z.W."/>
            <person name="Zhao X."/>
            <person name="Zhong W.Y."/>
            <person name="Ma X.K."/>
            <person name="Ma L."/>
            <person name="Huang J."/>
            <person name="Chen G.Z."/>
            <person name="Huang M.Z."/>
            <person name="Huang L."/>
            <person name="Peng D.H."/>
            <person name="Luo Y.B."/>
            <person name="Zou S.Q."/>
            <person name="Chen S.P."/>
            <person name="Lan S."/>
            <person name="Tsai W.C."/>
            <person name="Van de Peer Y."/>
            <person name="Liu Z.J."/>
        </authorList>
    </citation>
    <scope>NUCLEOTIDE SEQUENCE [LARGE SCALE GENOMIC DNA]</scope>
    <source>
        <strain evidence="1">Lor288</strain>
    </source>
</reference>
<organism evidence="1 2">
    <name type="scientific">Platanthera guangdongensis</name>
    <dbReference type="NCBI Taxonomy" id="2320717"/>
    <lineage>
        <taxon>Eukaryota</taxon>
        <taxon>Viridiplantae</taxon>
        <taxon>Streptophyta</taxon>
        <taxon>Embryophyta</taxon>
        <taxon>Tracheophyta</taxon>
        <taxon>Spermatophyta</taxon>
        <taxon>Magnoliopsida</taxon>
        <taxon>Liliopsida</taxon>
        <taxon>Asparagales</taxon>
        <taxon>Orchidaceae</taxon>
        <taxon>Orchidoideae</taxon>
        <taxon>Orchideae</taxon>
        <taxon>Orchidinae</taxon>
        <taxon>Platanthera</taxon>
    </lineage>
</organism>
<keyword evidence="2" id="KW-1185">Reference proteome</keyword>
<name>A0ABR2MMT4_9ASPA</name>
<sequence length="127" mass="14494">MTTRRWAWKQPSFEESVIAHWSSSMAPKMSQGSSDSPKRRDLESKRAVASFLVFQVSVAGRSVNRGRFLVTTPGDIRSENADMSNEKSCEKHDRLPVEGFLRSVNLRRVNRSLRNPRKGCRPMGTRK</sequence>
<gene>
    <name evidence="1" type="ORF">KSP40_PGU001364</name>
</gene>
<evidence type="ECO:0000313" key="2">
    <source>
        <dbReference type="Proteomes" id="UP001412067"/>
    </source>
</evidence>
<protein>
    <submittedName>
        <fullName evidence="1">Uncharacterized protein</fullName>
    </submittedName>
</protein>
<comment type="caution">
    <text evidence="1">The sequence shown here is derived from an EMBL/GenBank/DDBJ whole genome shotgun (WGS) entry which is preliminary data.</text>
</comment>
<proteinExistence type="predicted"/>
<dbReference type="Proteomes" id="UP001412067">
    <property type="component" value="Unassembled WGS sequence"/>
</dbReference>